<name>A0ABP8DAX5_9ACTN</name>
<gene>
    <name evidence="16" type="ORF">GCM10022255_044710</name>
</gene>
<dbReference type="SUPFAM" id="SSF55890">
    <property type="entry name" value="Sporulation response regulatory protein Spo0B"/>
    <property type="match status" value="1"/>
</dbReference>
<keyword evidence="11 14" id="KW-1133">Transmembrane helix</keyword>
<keyword evidence="10" id="KW-0067">ATP-binding</keyword>
<dbReference type="InterPro" id="IPR004358">
    <property type="entry name" value="Sig_transdc_His_kin-like_C"/>
</dbReference>
<dbReference type="InterPro" id="IPR016120">
    <property type="entry name" value="Sig_transdc_His_kin_SpoOB"/>
</dbReference>
<evidence type="ECO:0000256" key="7">
    <source>
        <dbReference type="ARBA" id="ARBA00022692"/>
    </source>
</evidence>
<organism evidence="16 17">
    <name type="scientific">Dactylosporangium darangshiense</name>
    <dbReference type="NCBI Taxonomy" id="579108"/>
    <lineage>
        <taxon>Bacteria</taxon>
        <taxon>Bacillati</taxon>
        <taxon>Actinomycetota</taxon>
        <taxon>Actinomycetes</taxon>
        <taxon>Micromonosporales</taxon>
        <taxon>Micromonosporaceae</taxon>
        <taxon>Dactylosporangium</taxon>
    </lineage>
</organism>
<sequence length="559" mass="58955">MLATDRDVSGAASYRHAMLRPRMSFTRQALVLQSIVITIVVCIGLLLFGWLLDRELITQYGERARGVARSVAADPAIVAAATRYDPSTGSYDPDGVVQARAEAVRQSTGVLFVVVTDRDGVRLSHPNPAELGHPVSTDPSEALAGREVVIVQHGTLGDSARAKVPLRDLAGHVVGIVSVGISLDDIHTRWRGMVGVAALFAGGALILGVAGTALLTRRLRRLTLGLEPHELAELVQEREAVLHGISEGVLAVDAADRISVYNGEAIRLLGNEPAVGAPLDEIDLPAGVRSALSGSGDADNLVTVAGDRVLIANRRQVRRDGRNLGRVLTLRDRTDLEVLTNELDAVRALTESLRAQRHEFSNRLHLIAGLLETGHHAEAMEYLHMLSAPSAAATDTDHDAIRDPYLRAFLAAKMAIATEKGVRLDIGEESWVDARVTAPVDVITIVGNLLDNAIDAARLGAARPASVEIVLAAERDTLYLSVADTGDGVAASLVDRLFVQGVSTRAGDSRGLGLALSQQAARSLGGEVWLAQPGGDGHGAVFAARLPAVLAVAAAGADK</sequence>
<dbReference type="InterPro" id="IPR005467">
    <property type="entry name" value="His_kinase_dom"/>
</dbReference>
<dbReference type="InterPro" id="IPR036890">
    <property type="entry name" value="HATPase_C_sf"/>
</dbReference>
<dbReference type="EC" id="2.7.13.3" evidence="3"/>
<comment type="caution">
    <text evidence="16">The sequence shown here is derived from an EMBL/GenBank/DDBJ whole genome shotgun (WGS) entry which is preliminary data.</text>
</comment>
<keyword evidence="6" id="KW-0808">Transferase</keyword>
<feature type="transmembrane region" description="Helical" evidence="14">
    <location>
        <begin position="193"/>
        <end position="215"/>
    </location>
</feature>
<dbReference type="Gene3D" id="3.30.565.10">
    <property type="entry name" value="Histidine kinase-like ATPase, C-terminal domain"/>
    <property type="match status" value="1"/>
</dbReference>
<dbReference type="InterPro" id="IPR003594">
    <property type="entry name" value="HATPase_dom"/>
</dbReference>
<keyword evidence="4" id="KW-1003">Cell membrane</keyword>
<evidence type="ECO:0000256" key="13">
    <source>
        <dbReference type="ARBA" id="ARBA00023136"/>
    </source>
</evidence>
<evidence type="ECO:0000259" key="15">
    <source>
        <dbReference type="PROSITE" id="PS50109"/>
    </source>
</evidence>
<dbReference type="GO" id="GO:0016301">
    <property type="term" value="F:kinase activity"/>
    <property type="evidence" value="ECO:0007669"/>
    <property type="project" value="UniProtKB-KW"/>
</dbReference>
<comment type="subcellular location">
    <subcellularLocation>
        <location evidence="2">Cell membrane</location>
        <topology evidence="2">Multi-pass membrane protein</topology>
    </subcellularLocation>
</comment>
<dbReference type="Pfam" id="PF14689">
    <property type="entry name" value="SPOB_a"/>
    <property type="match status" value="1"/>
</dbReference>
<keyword evidence="5" id="KW-0597">Phosphoprotein</keyword>
<dbReference type="InterPro" id="IPR039506">
    <property type="entry name" value="SPOB_a"/>
</dbReference>
<evidence type="ECO:0000313" key="16">
    <source>
        <dbReference type="EMBL" id="GAA4251566.1"/>
    </source>
</evidence>
<evidence type="ECO:0000256" key="10">
    <source>
        <dbReference type="ARBA" id="ARBA00022840"/>
    </source>
</evidence>
<evidence type="ECO:0000256" key="9">
    <source>
        <dbReference type="ARBA" id="ARBA00022777"/>
    </source>
</evidence>
<protein>
    <recommendedName>
        <fullName evidence="3">histidine kinase</fullName>
        <ecNumber evidence="3">2.7.13.3</ecNumber>
    </recommendedName>
</protein>
<dbReference type="PANTHER" id="PTHR43547:SF10">
    <property type="entry name" value="SENSOR HISTIDINE KINASE DCUS"/>
    <property type="match status" value="1"/>
</dbReference>
<evidence type="ECO:0000256" key="5">
    <source>
        <dbReference type="ARBA" id="ARBA00022553"/>
    </source>
</evidence>
<dbReference type="SUPFAM" id="SSF103190">
    <property type="entry name" value="Sensory domain-like"/>
    <property type="match status" value="1"/>
</dbReference>
<evidence type="ECO:0000256" key="14">
    <source>
        <dbReference type="SAM" id="Phobius"/>
    </source>
</evidence>
<accession>A0ABP8DAX5</accession>
<dbReference type="Pfam" id="PF02518">
    <property type="entry name" value="HATPase_c"/>
    <property type="match status" value="1"/>
</dbReference>
<dbReference type="PRINTS" id="PR00344">
    <property type="entry name" value="BCTRLSENSOR"/>
</dbReference>
<dbReference type="PROSITE" id="PS50109">
    <property type="entry name" value="HIS_KIN"/>
    <property type="match status" value="1"/>
</dbReference>
<evidence type="ECO:0000256" key="1">
    <source>
        <dbReference type="ARBA" id="ARBA00000085"/>
    </source>
</evidence>
<dbReference type="InterPro" id="IPR033463">
    <property type="entry name" value="sCache_3"/>
</dbReference>
<comment type="catalytic activity">
    <reaction evidence="1">
        <text>ATP + protein L-histidine = ADP + protein N-phospho-L-histidine.</text>
        <dbReference type="EC" id="2.7.13.3"/>
    </reaction>
</comment>
<evidence type="ECO:0000256" key="3">
    <source>
        <dbReference type="ARBA" id="ARBA00012438"/>
    </source>
</evidence>
<keyword evidence="9 16" id="KW-0418">Kinase</keyword>
<evidence type="ECO:0000256" key="2">
    <source>
        <dbReference type="ARBA" id="ARBA00004651"/>
    </source>
</evidence>
<feature type="transmembrane region" description="Helical" evidence="14">
    <location>
        <begin position="30"/>
        <end position="52"/>
    </location>
</feature>
<dbReference type="PANTHER" id="PTHR43547">
    <property type="entry name" value="TWO-COMPONENT HISTIDINE KINASE"/>
    <property type="match status" value="1"/>
</dbReference>
<dbReference type="Gene3D" id="1.10.287.130">
    <property type="match status" value="1"/>
</dbReference>
<keyword evidence="7 14" id="KW-0812">Transmembrane</keyword>
<keyword evidence="12" id="KW-0902">Two-component regulatory system</keyword>
<evidence type="ECO:0000256" key="12">
    <source>
        <dbReference type="ARBA" id="ARBA00023012"/>
    </source>
</evidence>
<dbReference type="SMART" id="SM00387">
    <property type="entry name" value="HATPase_c"/>
    <property type="match status" value="1"/>
</dbReference>
<dbReference type="SUPFAM" id="SSF55874">
    <property type="entry name" value="ATPase domain of HSP90 chaperone/DNA topoisomerase II/histidine kinase"/>
    <property type="match status" value="1"/>
</dbReference>
<keyword evidence="8" id="KW-0547">Nucleotide-binding</keyword>
<evidence type="ECO:0000256" key="6">
    <source>
        <dbReference type="ARBA" id="ARBA00022679"/>
    </source>
</evidence>
<dbReference type="EMBL" id="BAABAT010000011">
    <property type="protein sequence ID" value="GAA4251566.1"/>
    <property type="molecule type" value="Genomic_DNA"/>
</dbReference>
<dbReference type="Gene3D" id="3.30.450.20">
    <property type="entry name" value="PAS domain"/>
    <property type="match status" value="2"/>
</dbReference>
<proteinExistence type="predicted"/>
<reference evidence="17" key="1">
    <citation type="journal article" date="2019" name="Int. J. Syst. Evol. Microbiol.">
        <title>The Global Catalogue of Microorganisms (GCM) 10K type strain sequencing project: providing services to taxonomists for standard genome sequencing and annotation.</title>
        <authorList>
            <consortium name="The Broad Institute Genomics Platform"/>
            <consortium name="The Broad Institute Genome Sequencing Center for Infectious Disease"/>
            <person name="Wu L."/>
            <person name="Ma J."/>
        </authorList>
    </citation>
    <scope>NUCLEOTIDE SEQUENCE [LARGE SCALE GENOMIC DNA]</scope>
    <source>
        <strain evidence="17">JCM 17441</strain>
    </source>
</reference>
<evidence type="ECO:0000256" key="8">
    <source>
        <dbReference type="ARBA" id="ARBA00022741"/>
    </source>
</evidence>
<evidence type="ECO:0000256" key="4">
    <source>
        <dbReference type="ARBA" id="ARBA00022475"/>
    </source>
</evidence>
<keyword evidence="13 14" id="KW-0472">Membrane</keyword>
<dbReference type="InterPro" id="IPR029151">
    <property type="entry name" value="Sensor-like_sf"/>
</dbReference>
<keyword evidence="17" id="KW-1185">Reference proteome</keyword>
<evidence type="ECO:0000313" key="17">
    <source>
        <dbReference type="Proteomes" id="UP001500620"/>
    </source>
</evidence>
<feature type="domain" description="Histidine kinase" evidence="15">
    <location>
        <begin position="445"/>
        <end position="550"/>
    </location>
</feature>
<evidence type="ECO:0000256" key="11">
    <source>
        <dbReference type="ARBA" id="ARBA00022989"/>
    </source>
</evidence>
<dbReference type="Pfam" id="PF17203">
    <property type="entry name" value="sCache_3_2"/>
    <property type="match status" value="1"/>
</dbReference>
<dbReference type="Proteomes" id="UP001500620">
    <property type="component" value="Unassembled WGS sequence"/>
</dbReference>